<dbReference type="Gene3D" id="3.40.50.410">
    <property type="entry name" value="von Willebrand factor, type A domain"/>
    <property type="match status" value="1"/>
</dbReference>
<reference evidence="2" key="1">
    <citation type="submission" date="2021-04" db="EMBL/GenBank/DDBJ databases">
        <authorList>
            <consortium name="Molecular Ecology Group"/>
        </authorList>
    </citation>
    <scope>NUCLEOTIDE SEQUENCE</scope>
</reference>
<feature type="non-terminal residue" evidence="2">
    <location>
        <position position="92"/>
    </location>
</feature>
<dbReference type="Pfam" id="PF00092">
    <property type="entry name" value="VWA"/>
    <property type="match status" value="1"/>
</dbReference>
<dbReference type="EMBL" id="CAJHNH020001021">
    <property type="protein sequence ID" value="CAG5121080.1"/>
    <property type="molecule type" value="Genomic_DNA"/>
</dbReference>
<keyword evidence="3" id="KW-1185">Reference proteome</keyword>
<evidence type="ECO:0000313" key="3">
    <source>
        <dbReference type="Proteomes" id="UP000678393"/>
    </source>
</evidence>
<dbReference type="PRINTS" id="PR00453">
    <property type="entry name" value="VWFADOMAIN"/>
</dbReference>
<evidence type="ECO:0000259" key="1">
    <source>
        <dbReference type="PROSITE" id="PS50234"/>
    </source>
</evidence>
<organism evidence="2 3">
    <name type="scientific">Candidula unifasciata</name>
    <dbReference type="NCBI Taxonomy" id="100452"/>
    <lineage>
        <taxon>Eukaryota</taxon>
        <taxon>Metazoa</taxon>
        <taxon>Spiralia</taxon>
        <taxon>Lophotrochozoa</taxon>
        <taxon>Mollusca</taxon>
        <taxon>Gastropoda</taxon>
        <taxon>Heterobranchia</taxon>
        <taxon>Euthyneura</taxon>
        <taxon>Panpulmonata</taxon>
        <taxon>Eupulmonata</taxon>
        <taxon>Stylommatophora</taxon>
        <taxon>Helicina</taxon>
        <taxon>Helicoidea</taxon>
        <taxon>Geomitridae</taxon>
        <taxon>Candidula</taxon>
    </lineage>
</organism>
<dbReference type="Proteomes" id="UP000678393">
    <property type="component" value="Unassembled WGS sequence"/>
</dbReference>
<dbReference type="PROSITE" id="PS50234">
    <property type="entry name" value="VWFA"/>
    <property type="match status" value="1"/>
</dbReference>
<dbReference type="InterPro" id="IPR050525">
    <property type="entry name" value="ECM_Assembly_Org"/>
</dbReference>
<evidence type="ECO:0000313" key="2">
    <source>
        <dbReference type="EMBL" id="CAG5121080.1"/>
    </source>
</evidence>
<dbReference type="InterPro" id="IPR036465">
    <property type="entry name" value="vWFA_dom_sf"/>
</dbReference>
<dbReference type="OrthoDB" id="10256829at2759"/>
<dbReference type="SUPFAM" id="SSF53300">
    <property type="entry name" value="vWA-like"/>
    <property type="match status" value="1"/>
</dbReference>
<accession>A0A8S3Z0R3</accession>
<comment type="caution">
    <text evidence="2">The sequence shown here is derived from an EMBL/GenBank/DDBJ whole genome shotgun (WGS) entry which is preliminary data.</text>
</comment>
<dbReference type="PANTHER" id="PTHR24020">
    <property type="entry name" value="COLLAGEN ALPHA"/>
    <property type="match status" value="1"/>
</dbReference>
<feature type="non-terminal residue" evidence="2">
    <location>
        <position position="1"/>
    </location>
</feature>
<dbReference type="InterPro" id="IPR002035">
    <property type="entry name" value="VWF_A"/>
</dbReference>
<dbReference type="AlphaFoldDB" id="A0A8S3Z0R3"/>
<gene>
    <name evidence="2" type="ORF">CUNI_LOCUS6638</name>
</gene>
<name>A0A8S3Z0R3_9EUPU</name>
<proteinExistence type="predicted"/>
<protein>
    <recommendedName>
        <fullName evidence="1">VWFA domain-containing protein</fullName>
    </recommendedName>
</protein>
<dbReference type="PANTHER" id="PTHR24020:SF87">
    <property type="entry name" value="COLLAGEN ALPHA-1(VI) CHAIN-LIKE"/>
    <property type="match status" value="1"/>
</dbReference>
<feature type="domain" description="VWFA" evidence="1">
    <location>
        <begin position="7"/>
        <end position="92"/>
    </location>
</feature>
<sequence length="92" mass="10388">CEKKPVDVVFALDSSDVVGPKDFWYQVKFVRDFTLGLDVGFNKTRIGVVLYSDLVVHGFDVNDHTSLSSAIGDLYRITRTYGGTRIDEVIHY</sequence>